<proteinExistence type="predicted"/>
<dbReference type="Pfam" id="PF02441">
    <property type="entry name" value="Flavoprotein"/>
    <property type="match status" value="1"/>
</dbReference>
<dbReference type="InterPro" id="IPR036551">
    <property type="entry name" value="Flavin_trans-like"/>
</dbReference>
<name>A0A3N1CSB3_9ACTN</name>
<dbReference type="OrthoDB" id="161343at2"/>
<organism evidence="2 3">
    <name type="scientific">Actinocorallia herbida</name>
    <dbReference type="NCBI Taxonomy" id="58109"/>
    <lineage>
        <taxon>Bacteria</taxon>
        <taxon>Bacillati</taxon>
        <taxon>Actinomycetota</taxon>
        <taxon>Actinomycetes</taxon>
        <taxon>Streptosporangiales</taxon>
        <taxon>Thermomonosporaceae</taxon>
        <taxon>Actinocorallia</taxon>
    </lineage>
</organism>
<feature type="domain" description="Flavoprotein" evidence="1">
    <location>
        <begin position="9"/>
        <end position="101"/>
    </location>
</feature>
<gene>
    <name evidence="2" type="ORF">EDD29_1576</name>
</gene>
<dbReference type="InterPro" id="IPR003382">
    <property type="entry name" value="Flavoprotein"/>
</dbReference>
<evidence type="ECO:0000313" key="2">
    <source>
        <dbReference type="EMBL" id="ROO84064.1"/>
    </source>
</evidence>
<dbReference type="EMBL" id="RJKE01000001">
    <property type="protein sequence ID" value="ROO84064.1"/>
    <property type="molecule type" value="Genomic_DNA"/>
</dbReference>
<evidence type="ECO:0000313" key="3">
    <source>
        <dbReference type="Proteomes" id="UP000272400"/>
    </source>
</evidence>
<sequence>MSDRRGVLYVIVCAAGSAARLPELLTEARGRGWDVCVVATPAAEEFLDVPVIEEITGRPVFSRYRRPDEPRRLPDPDAVVVAPATYNTINKWAQGIADNYALGLLAEWVPTGIPAGVLPFVNTRLAANPVFESSLAYLRAMGVRVIYGPGEFEPDPPRGPWAEPPWPLVLDAVERDRR</sequence>
<dbReference type="RefSeq" id="WP_123663688.1">
    <property type="nucleotide sequence ID" value="NZ_RJKE01000001.1"/>
</dbReference>
<dbReference type="GO" id="GO:0071513">
    <property type="term" value="C:phosphopantothenoylcysteine decarboxylase complex"/>
    <property type="evidence" value="ECO:0007669"/>
    <property type="project" value="TreeGrafter"/>
</dbReference>
<comment type="caution">
    <text evidence="2">The sequence shown here is derived from an EMBL/GenBank/DDBJ whole genome shotgun (WGS) entry which is preliminary data.</text>
</comment>
<dbReference type="GO" id="GO:0010181">
    <property type="term" value="F:FMN binding"/>
    <property type="evidence" value="ECO:0007669"/>
    <property type="project" value="TreeGrafter"/>
</dbReference>
<accession>A0A3N1CSB3</accession>
<evidence type="ECO:0000259" key="1">
    <source>
        <dbReference type="Pfam" id="PF02441"/>
    </source>
</evidence>
<reference evidence="2 3" key="1">
    <citation type="submission" date="2018-11" db="EMBL/GenBank/DDBJ databases">
        <title>Sequencing the genomes of 1000 actinobacteria strains.</title>
        <authorList>
            <person name="Klenk H.-P."/>
        </authorList>
    </citation>
    <scope>NUCLEOTIDE SEQUENCE [LARGE SCALE GENOMIC DNA]</scope>
    <source>
        <strain evidence="2 3">DSM 44254</strain>
    </source>
</reference>
<keyword evidence="3" id="KW-1185">Reference proteome</keyword>
<dbReference type="GO" id="GO:0015937">
    <property type="term" value="P:coenzyme A biosynthetic process"/>
    <property type="evidence" value="ECO:0007669"/>
    <property type="project" value="TreeGrafter"/>
</dbReference>
<dbReference type="PANTHER" id="PTHR14359:SF6">
    <property type="entry name" value="PHOSPHOPANTOTHENOYLCYSTEINE DECARBOXYLASE"/>
    <property type="match status" value="1"/>
</dbReference>
<dbReference type="Gene3D" id="3.40.50.1950">
    <property type="entry name" value="Flavin prenyltransferase-like"/>
    <property type="match status" value="1"/>
</dbReference>
<dbReference type="PANTHER" id="PTHR14359">
    <property type="entry name" value="HOMO-OLIGOMERIC FLAVIN CONTAINING CYS DECARBOXYLASE FAMILY"/>
    <property type="match status" value="1"/>
</dbReference>
<dbReference type="AlphaFoldDB" id="A0A3N1CSB3"/>
<protein>
    <submittedName>
        <fullName evidence="2">Flavoprotein</fullName>
    </submittedName>
</protein>
<dbReference type="Proteomes" id="UP000272400">
    <property type="component" value="Unassembled WGS sequence"/>
</dbReference>
<dbReference type="SUPFAM" id="SSF52507">
    <property type="entry name" value="Homo-oligomeric flavin-containing Cys decarboxylases, HFCD"/>
    <property type="match status" value="1"/>
</dbReference>
<dbReference type="GO" id="GO:0004633">
    <property type="term" value="F:phosphopantothenoylcysteine decarboxylase activity"/>
    <property type="evidence" value="ECO:0007669"/>
    <property type="project" value="TreeGrafter"/>
</dbReference>